<dbReference type="RefSeq" id="WP_256550448.1">
    <property type="nucleotide sequence ID" value="NZ_CP101751.1"/>
</dbReference>
<dbReference type="Pfam" id="PF13031">
    <property type="entry name" value="DUF3892"/>
    <property type="match status" value="1"/>
</dbReference>
<evidence type="ECO:0000313" key="1">
    <source>
        <dbReference type="EMBL" id="UUC44764.1"/>
    </source>
</evidence>
<evidence type="ECO:0000313" key="2">
    <source>
        <dbReference type="Proteomes" id="UP001059844"/>
    </source>
</evidence>
<organism evidence="1 2">
    <name type="scientific">Flavobacterium cerinum</name>
    <dbReference type="NCBI Taxonomy" id="2502784"/>
    <lineage>
        <taxon>Bacteria</taxon>
        <taxon>Pseudomonadati</taxon>
        <taxon>Bacteroidota</taxon>
        <taxon>Flavobacteriia</taxon>
        <taxon>Flavobacteriales</taxon>
        <taxon>Flavobacteriaceae</taxon>
        <taxon>Flavobacterium</taxon>
    </lineage>
</organism>
<name>A0ABY5ITS3_9FLAO</name>
<sequence>MAEYRITGVWKNGGEITHYAVHERVRNSTNDGYTIRHAIKMRKADVVALLETRGNTAKTYLWNYGSASWSAGADVTVVAGTPKFLRTTHDGSVKDNLLHLPDYGYVWNP</sequence>
<accession>A0ABY5ITS3</accession>
<reference evidence="1" key="1">
    <citation type="submission" date="2022-07" db="EMBL/GenBank/DDBJ databases">
        <title>Isolation, identification, and degradation of a PFOSA degrading strain from sewage treatment plant.</title>
        <authorList>
            <person name="Zhang L."/>
            <person name="Huo Y."/>
        </authorList>
    </citation>
    <scope>NUCLEOTIDE SEQUENCE</scope>
    <source>
        <strain evidence="1">C1</strain>
    </source>
</reference>
<protein>
    <submittedName>
        <fullName evidence="1">DUF3892 domain-containing protein</fullName>
    </submittedName>
</protein>
<proteinExistence type="predicted"/>
<dbReference type="EMBL" id="CP101751">
    <property type="protein sequence ID" value="UUC44764.1"/>
    <property type="molecule type" value="Genomic_DNA"/>
</dbReference>
<dbReference type="InterPro" id="IPR024997">
    <property type="entry name" value="DUF3892"/>
</dbReference>
<keyword evidence="2" id="KW-1185">Reference proteome</keyword>
<dbReference type="Proteomes" id="UP001059844">
    <property type="component" value="Chromosome"/>
</dbReference>
<gene>
    <name evidence="1" type="ORF">NOX80_14135</name>
</gene>